<dbReference type="AlphaFoldDB" id="A0A0D0D406"/>
<evidence type="ECO:0000313" key="1">
    <source>
        <dbReference type="EMBL" id="KIK64013.1"/>
    </source>
</evidence>
<protein>
    <submittedName>
        <fullName evidence="1">Uncharacterized protein</fullName>
    </submittedName>
</protein>
<accession>A0A0D0D406</accession>
<dbReference type="Proteomes" id="UP000053593">
    <property type="component" value="Unassembled WGS sequence"/>
</dbReference>
<organism evidence="1 2">
    <name type="scientific">Collybiopsis luxurians FD-317 M1</name>
    <dbReference type="NCBI Taxonomy" id="944289"/>
    <lineage>
        <taxon>Eukaryota</taxon>
        <taxon>Fungi</taxon>
        <taxon>Dikarya</taxon>
        <taxon>Basidiomycota</taxon>
        <taxon>Agaricomycotina</taxon>
        <taxon>Agaricomycetes</taxon>
        <taxon>Agaricomycetidae</taxon>
        <taxon>Agaricales</taxon>
        <taxon>Marasmiineae</taxon>
        <taxon>Omphalotaceae</taxon>
        <taxon>Collybiopsis</taxon>
        <taxon>Collybiopsis luxurians</taxon>
    </lineage>
</organism>
<evidence type="ECO:0000313" key="2">
    <source>
        <dbReference type="Proteomes" id="UP000053593"/>
    </source>
</evidence>
<gene>
    <name evidence="1" type="ORF">GYMLUDRAFT_427185</name>
</gene>
<reference evidence="1 2" key="1">
    <citation type="submission" date="2014-04" db="EMBL/GenBank/DDBJ databases">
        <title>Evolutionary Origins and Diversification of the Mycorrhizal Mutualists.</title>
        <authorList>
            <consortium name="DOE Joint Genome Institute"/>
            <consortium name="Mycorrhizal Genomics Consortium"/>
            <person name="Kohler A."/>
            <person name="Kuo A."/>
            <person name="Nagy L.G."/>
            <person name="Floudas D."/>
            <person name="Copeland A."/>
            <person name="Barry K.W."/>
            <person name="Cichocki N."/>
            <person name="Veneault-Fourrey C."/>
            <person name="LaButti K."/>
            <person name="Lindquist E.A."/>
            <person name="Lipzen A."/>
            <person name="Lundell T."/>
            <person name="Morin E."/>
            <person name="Murat C."/>
            <person name="Riley R."/>
            <person name="Ohm R."/>
            <person name="Sun H."/>
            <person name="Tunlid A."/>
            <person name="Henrissat B."/>
            <person name="Grigoriev I.V."/>
            <person name="Hibbett D.S."/>
            <person name="Martin F."/>
        </authorList>
    </citation>
    <scope>NUCLEOTIDE SEQUENCE [LARGE SCALE GENOMIC DNA]</scope>
    <source>
        <strain evidence="1 2">FD-317 M1</strain>
    </source>
</reference>
<dbReference type="OrthoDB" id="2839137at2759"/>
<sequence>MLFSSSQAILFGSFHSWSTVVPGYGVRHFSRSSVNLKDLSIGKISFPTIANLQIHKDQPPINLLSKYKIERLRPSEGHIYYHVPEGRPSLISELRFRMDNGVDYRLPNRIPWSIPIWRIVKNPDLAPLKELLIQDSIVTPEYIERCERFFPAEFATVAPNRVIYGLRQPFPIHTCRNKTTLWVVGDDKVLDLNIGSSWLGHPATRQKNHLGVTMAVLDFNENGYTLEVVKEPPLASVTRHRTIYVGRKRTLRCYSLTTPDYLPILEELVGR</sequence>
<dbReference type="HOGENOM" id="CLU_1026940_0_0_1"/>
<dbReference type="EMBL" id="KN834762">
    <property type="protein sequence ID" value="KIK64013.1"/>
    <property type="molecule type" value="Genomic_DNA"/>
</dbReference>
<name>A0A0D0D406_9AGAR</name>
<keyword evidence="2" id="KW-1185">Reference proteome</keyword>
<proteinExistence type="predicted"/>